<protein>
    <submittedName>
        <fullName evidence="2">Uncharacterized protein</fullName>
    </submittedName>
</protein>
<dbReference type="Proteomes" id="UP000183982">
    <property type="component" value="Unassembled WGS sequence"/>
</dbReference>
<organism evidence="2 3">
    <name type="scientific">Shimia gijangensis</name>
    <dbReference type="NCBI Taxonomy" id="1470563"/>
    <lineage>
        <taxon>Bacteria</taxon>
        <taxon>Pseudomonadati</taxon>
        <taxon>Pseudomonadota</taxon>
        <taxon>Alphaproteobacteria</taxon>
        <taxon>Rhodobacterales</taxon>
        <taxon>Roseobacteraceae</taxon>
    </lineage>
</organism>
<sequence length="139" mass="15120">MKVFMWVALTILALFAVGVIVPDIEETDTTESTSTTEEAPKSATLEVEKLEENEGGTLHEASFEEWSSATDQNRLATAMDWTSAVTNEVELETLGDVGIKEKANELVKCIARSAEEQEDLSGTPAARLGASCIVLLEWK</sequence>
<dbReference type="EMBL" id="FQZQ01000026">
    <property type="protein sequence ID" value="SHK36016.1"/>
    <property type="molecule type" value="Genomic_DNA"/>
</dbReference>
<evidence type="ECO:0000313" key="3">
    <source>
        <dbReference type="Proteomes" id="UP000183982"/>
    </source>
</evidence>
<dbReference type="STRING" id="1470563.SAMN05444000_12648"/>
<feature type="region of interest" description="Disordered" evidence="1">
    <location>
        <begin position="27"/>
        <end position="47"/>
    </location>
</feature>
<dbReference type="RefSeq" id="WP_073256053.1">
    <property type="nucleotide sequence ID" value="NZ_FQZQ01000026.1"/>
</dbReference>
<reference evidence="3" key="1">
    <citation type="submission" date="2016-11" db="EMBL/GenBank/DDBJ databases">
        <authorList>
            <person name="Varghese N."/>
            <person name="Submissions S."/>
        </authorList>
    </citation>
    <scope>NUCLEOTIDE SEQUENCE [LARGE SCALE GENOMIC DNA]</scope>
    <source>
        <strain evidence="3">DSM 100564</strain>
    </source>
</reference>
<dbReference type="AlphaFoldDB" id="A0A1M6RU96"/>
<evidence type="ECO:0000313" key="2">
    <source>
        <dbReference type="EMBL" id="SHK36016.1"/>
    </source>
</evidence>
<gene>
    <name evidence="2" type="ORF">SAMN05444000_12648</name>
</gene>
<proteinExistence type="predicted"/>
<keyword evidence="3" id="KW-1185">Reference proteome</keyword>
<name>A0A1M6RU96_9RHOB</name>
<evidence type="ECO:0000256" key="1">
    <source>
        <dbReference type="SAM" id="MobiDB-lite"/>
    </source>
</evidence>
<accession>A0A1M6RU96</accession>